<sequence length="161" mass="17721">MKIVVRLFSTCLLFTLIACAKNKDGGFQMMDPASDISIQAYLRQQNDTTAIKDISGIYYTIIKPGDGVHFCKPTSVPSIVYSSKLLNGRTVFSSFVPTDFDHRELKNHIPGWQIGLLKISVGGKIRLYIPPEYAYGNVGVTGVIPPNAILISEIELVSIVE</sequence>
<evidence type="ECO:0000256" key="5">
    <source>
        <dbReference type="PROSITE-ProRule" id="PRU00277"/>
    </source>
</evidence>
<dbReference type="EC" id="5.2.1.8" evidence="6"/>
<dbReference type="Proteomes" id="UP000260644">
    <property type="component" value="Unassembled WGS sequence"/>
</dbReference>
<dbReference type="Gene3D" id="3.10.50.40">
    <property type="match status" value="1"/>
</dbReference>
<keyword evidence="7" id="KW-0732">Signal</keyword>
<dbReference type="PANTHER" id="PTHR43811:SF19">
    <property type="entry name" value="39 KDA FK506-BINDING NUCLEAR PROTEIN"/>
    <property type="match status" value="1"/>
</dbReference>
<keyword evidence="4 5" id="KW-0413">Isomerase</keyword>
<dbReference type="AlphaFoldDB" id="A0A3E1Y6R7"/>
<protein>
    <recommendedName>
        <fullName evidence="6">Peptidyl-prolyl cis-trans isomerase</fullName>
        <ecNumber evidence="6">5.2.1.8</ecNumber>
    </recommendedName>
</protein>
<dbReference type="SUPFAM" id="SSF54534">
    <property type="entry name" value="FKBP-like"/>
    <property type="match status" value="1"/>
</dbReference>
<dbReference type="EMBL" id="QPMM01000010">
    <property type="protein sequence ID" value="RFS20591.1"/>
    <property type="molecule type" value="Genomic_DNA"/>
</dbReference>
<dbReference type="InterPro" id="IPR001179">
    <property type="entry name" value="PPIase_FKBP_dom"/>
</dbReference>
<comment type="similarity">
    <text evidence="2 6">Belongs to the FKBP-type PPIase family.</text>
</comment>
<dbReference type="Pfam" id="PF00254">
    <property type="entry name" value="FKBP_C"/>
    <property type="match status" value="1"/>
</dbReference>
<evidence type="ECO:0000256" key="7">
    <source>
        <dbReference type="SAM" id="SignalP"/>
    </source>
</evidence>
<evidence type="ECO:0000256" key="6">
    <source>
        <dbReference type="RuleBase" id="RU003915"/>
    </source>
</evidence>
<gene>
    <name evidence="9" type="ORF">DVR12_18690</name>
</gene>
<evidence type="ECO:0000259" key="8">
    <source>
        <dbReference type="PROSITE" id="PS50059"/>
    </source>
</evidence>
<keyword evidence="10" id="KW-1185">Reference proteome</keyword>
<evidence type="ECO:0000256" key="3">
    <source>
        <dbReference type="ARBA" id="ARBA00023110"/>
    </source>
</evidence>
<evidence type="ECO:0000256" key="4">
    <source>
        <dbReference type="ARBA" id="ARBA00023235"/>
    </source>
</evidence>
<dbReference type="PROSITE" id="PS51257">
    <property type="entry name" value="PROKAR_LIPOPROTEIN"/>
    <property type="match status" value="1"/>
</dbReference>
<reference evidence="9 10" key="1">
    <citation type="submission" date="2018-07" db="EMBL/GenBank/DDBJ databases">
        <title>Chitinophaga K2CV101002-2 sp. nov., isolated from a monsoon evergreen broad-leaved forest soil.</title>
        <authorList>
            <person name="Lv Y."/>
        </authorList>
    </citation>
    <scope>NUCLEOTIDE SEQUENCE [LARGE SCALE GENOMIC DNA]</scope>
    <source>
        <strain evidence="9 10">GDMCC 1.1288</strain>
    </source>
</reference>
<proteinExistence type="inferred from homology"/>
<dbReference type="GO" id="GO:0003755">
    <property type="term" value="F:peptidyl-prolyl cis-trans isomerase activity"/>
    <property type="evidence" value="ECO:0007669"/>
    <property type="project" value="UniProtKB-UniRule"/>
</dbReference>
<evidence type="ECO:0000256" key="2">
    <source>
        <dbReference type="ARBA" id="ARBA00006577"/>
    </source>
</evidence>
<dbReference type="OrthoDB" id="9814548at2"/>
<organism evidence="9 10">
    <name type="scientific">Chitinophaga silvatica</name>
    <dbReference type="NCBI Taxonomy" id="2282649"/>
    <lineage>
        <taxon>Bacteria</taxon>
        <taxon>Pseudomonadati</taxon>
        <taxon>Bacteroidota</taxon>
        <taxon>Chitinophagia</taxon>
        <taxon>Chitinophagales</taxon>
        <taxon>Chitinophagaceae</taxon>
        <taxon>Chitinophaga</taxon>
    </lineage>
</organism>
<dbReference type="PANTHER" id="PTHR43811">
    <property type="entry name" value="FKBP-TYPE PEPTIDYL-PROLYL CIS-TRANS ISOMERASE FKPA"/>
    <property type="match status" value="1"/>
</dbReference>
<feature type="domain" description="PPIase FKBP-type" evidence="8">
    <location>
        <begin position="74"/>
        <end position="160"/>
    </location>
</feature>
<evidence type="ECO:0000256" key="1">
    <source>
        <dbReference type="ARBA" id="ARBA00000971"/>
    </source>
</evidence>
<dbReference type="PROSITE" id="PS50059">
    <property type="entry name" value="FKBP_PPIASE"/>
    <property type="match status" value="1"/>
</dbReference>
<dbReference type="RefSeq" id="WP_116977310.1">
    <property type="nucleotide sequence ID" value="NZ_QPMM01000010.1"/>
</dbReference>
<feature type="signal peptide" evidence="7">
    <location>
        <begin position="1"/>
        <end position="20"/>
    </location>
</feature>
<evidence type="ECO:0000313" key="9">
    <source>
        <dbReference type="EMBL" id="RFS20591.1"/>
    </source>
</evidence>
<evidence type="ECO:0000313" key="10">
    <source>
        <dbReference type="Proteomes" id="UP000260644"/>
    </source>
</evidence>
<feature type="chain" id="PRO_5017789466" description="Peptidyl-prolyl cis-trans isomerase" evidence="7">
    <location>
        <begin position="21"/>
        <end position="161"/>
    </location>
</feature>
<dbReference type="InterPro" id="IPR046357">
    <property type="entry name" value="PPIase_dom_sf"/>
</dbReference>
<accession>A0A3E1Y6R7</accession>
<name>A0A3E1Y6R7_9BACT</name>
<keyword evidence="3 5" id="KW-0697">Rotamase</keyword>
<comment type="catalytic activity">
    <reaction evidence="1 5 6">
        <text>[protein]-peptidylproline (omega=180) = [protein]-peptidylproline (omega=0)</text>
        <dbReference type="Rhea" id="RHEA:16237"/>
        <dbReference type="Rhea" id="RHEA-COMP:10747"/>
        <dbReference type="Rhea" id="RHEA-COMP:10748"/>
        <dbReference type="ChEBI" id="CHEBI:83833"/>
        <dbReference type="ChEBI" id="CHEBI:83834"/>
        <dbReference type="EC" id="5.2.1.8"/>
    </reaction>
</comment>
<comment type="caution">
    <text evidence="9">The sequence shown here is derived from an EMBL/GenBank/DDBJ whole genome shotgun (WGS) entry which is preliminary data.</text>
</comment>